<keyword evidence="1" id="KW-0812">Transmembrane</keyword>
<sequence length="56" mass="6111">MGRCSTAAKIGAQHSIQNGFVIKVVGLATVVLGVLTRVKRNDRNEQTKRVLLRSYG</sequence>
<gene>
    <name evidence="2" type="ORF">IQ16_00065</name>
</gene>
<name>A0A562S4E8_9BRAD</name>
<evidence type="ECO:0000256" key="1">
    <source>
        <dbReference type="SAM" id="Phobius"/>
    </source>
</evidence>
<feature type="transmembrane region" description="Helical" evidence="1">
    <location>
        <begin position="20"/>
        <end position="38"/>
    </location>
</feature>
<dbReference type="Proteomes" id="UP000316291">
    <property type="component" value="Unassembled WGS sequence"/>
</dbReference>
<proteinExistence type="predicted"/>
<keyword evidence="1" id="KW-1133">Transmembrane helix</keyword>
<organism evidence="2 3">
    <name type="scientific">Bradyrhizobium huanghuaihaiense</name>
    <dbReference type="NCBI Taxonomy" id="990078"/>
    <lineage>
        <taxon>Bacteria</taxon>
        <taxon>Pseudomonadati</taxon>
        <taxon>Pseudomonadota</taxon>
        <taxon>Alphaproteobacteria</taxon>
        <taxon>Hyphomicrobiales</taxon>
        <taxon>Nitrobacteraceae</taxon>
        <taxon>Bradyrhizobium</taxon>
    </lineage>
</organism>
<dbReference type="AlphaFoldDB" id="A0A562S4E8"/>
<dbReference type="EMBL" id="VLLA01000001">
    <property type="protein sequence ID" value="TWI75834.1"/>
    <property type="molecule type" value="Genomic_DNA"/>
</dbReference>
<evidence type="ECO:0000313" key="2">
    <source>
        <dbReference type="EMBL" id="TWI75834.1"/>
    </source>
</evidence>
<protein>
    <submittedName>
        <fullName evidence="2">Uncharacterized protein</fullName>
    </submittedName>
</protein>
<keyword evidence="3" id="KW-1185">Reference proteome</keyword>
<accession>A0A562S4E8</accession>
<evidence type="ECO:0000313" key="3">
    <source>
        <dbReference type="Proteomes" id="UP000316291"/>
    </source>
</evidence>
<comment type="caution">
    <text evidence="2">The sequence shown here is derived from an EMBL/GenBank/DDBJ whole genome shotgun (WGS) entry which is preliminary data.</text>
</comment>
<reference evidence="2 3" key="1">
    <citation type="journal article" date="2015" name="Stand. Genomic Sci.">
        <title>Genomic Encyclopedia of Bacterial and Archaeal Type Strains, Phase III: the genomes of soil and plant-associated and newly described type strains.</title>
        <authorList>
            <person name="Whitman W.B."/>
            <person name="Woyke T."/>
            <person name="Klenk H.P."/>
            <person name="Zhou Y."/>
            <person name="Lilburn T.G."/>
            <person name="Beck B.J."/>
            <person name="De Vos P."/>
            <person name="Vandamme P."/>
            <person name="Eisen J.A."/>
            <person name="Garrity G."/>
            <person name="Hugenholtz P."/>
            <person name="Kyrpides N.C."/>
        </authorList>
    </citation>
    <scope>NUCLEOTIDE SEQUENCE [LARGE SCALE GENOMIC DNA]</scope>
    <source>
        <strain evidence="2 3">CGMCC 1.10948</strain>
    </source>
</reference>
<keyword evidence="1" id="KW-0472">Membrane</keyword>